<organism evidence="1 2">
    <name type="scientific">Ectobacillus ponti</name>
    <dbReference type="NCBI Taxonomy" id="2961894"/>
    <lineage>
        <taxon>Bacteria</taxon>
        <taxon>Bacillati</taxon>
        <taxon>Bacillota</taxon>
        <taxon>Bacilli</taxon>
        <taxon>Bacillales</taxon>
        <taxon>Bacillaceae</taxon>
        <taxon>Ectobacillus</taxon>
    </lineage>
</organism>
<gene>
    <name evidence="1" type="ORF">NK662_07455</name>
</gene>
<dbReference type="Proteomes" id="UP001156102">
    <property type="component" value="Unassembled WGS sequence"/>
</dbReference>
<dbReference type="InterPro" id="IPR012655">
    <property type="entry name" value="YrzI"/>
</dbReference>
<reference evidence="1" key="1">
    <citation type="submission" date="2022-07" db="EMBL/GenBank/DDBJ databases">
        <authorList>
            <person name="Li W.-J."/>
            <person name="Deng Q.-Q."/>
        </authorList>
    </citation>
    <scope>NUCLEOTIDE SEQUENCE</scope>
    <source>
        <strain evidence="1">SYSU M60031</strain>
    </source>
</reference>
<dbReference type="RefSeq" id="WP_254758292.1">
    <property type="nucleotide sequence ID" value="NZ_JANCLT010000003.1"/>
</dbReference>
<keyword evidence="2" id="KW-1185">Reference proteome</keyword>
<dbReference type="EMBL" id="JANCLT010000003">
    <property type="protein sequence ID" value="MCP8968378.1"/>
    <property type="molecule type" value="Genomic_DNA"/>
</dbReference>
<name>A0AA41X8R2_9BACI</name>
<sequence length="45" mass="5766">MRFHLLFITFQLRRQKSLQEVRHEQHVEQCMGKWKERQAEYCRFL</sequence>
<dbReference type="Pfam" id="PF09501">
    <property type="entry name" value="Bac_small_YrzI"/>
    <property type="match status" value="1"/>
</dbReference>
<dbReference type="AlphaFoldDB" id="A0AA41X8R2"/>
<evidence type="ECO:0000313" key="1">
    <source>
        <dbReference type="EMBL" id="MCP8968378.1"/>
    </source>
</evidence>
<evidence type="ECO:0000313" key="2">
    <source>
        <dbReference type="Proteomes" id="UP001156102"/>
    </source>
</evidence>
<protein>
    <submittedName>
        <fullName evidence="1">YrzI family small protein</fullName>
    </submittedName>
</protein>
<comment type="caution">
    <text evidence="1">The sequence shown here is derived from an EMBL/GenBank/DDBJ whole genome shotgun (WGS) entry which is preliminary data.</text>
</comment>
<proteinExistence type="predicted"/>
<accession>A0AA41X8R2</accession>